<sequence length="180" mass="20222">MLLLKGGRMETVNTKNVEEAFQKHFKRLPLSMDDDRLIFSTVQQYGEDMTLAVMRNIYKQGSAKAVSSFNYIKRAVEIQSAKKLTDKSPSLLQDDSFKSDAQKEREKRWLRDGVARSRRALSVKGYLSGLAREAAGKEIVRIVDSWVKNGGKRPNEAIKTLGEMMDKCSVTATASKEAEA</sequence>
<organism evidence="1">
    <name type="scientific">Firmicutes phage HS10</name>
    <dbReference type="NCBI Taxonomy" id="3056392"/>
    <lineage>
        <taxon>Viruses</taxon>
    </lineage>
</organism>
<protein>
    <submittedName>
        <fullName evidence="1">Uncharacterized protein</fullName>
    </submittedName>
</protein>
<accession>A0AA49X4A9</accession>
<name>A0AA49X4A9_9VIRU</name>
<evidence type="ECO:0000313" key="1">
    <source>
        <dbReference type="EMBL" id="WLJ25843.1"/>
    </source>
</evidence>
<reference evidence="1" key="1">
    <citation type="submission" date="2023-04" db="EMBL/GenBank/DDBJ databases">
        <title>The human skin virome in hidradenitis suppurativa patients.</title>
        <authorList>
            <person name="Jansen D."/>
        </authorList>
    </citation>
    <scope>NUCLEOTIDE SEQUENCE</scope>
    <source>
        <strain evidence="1">VC3_JansenPhageG</strain>
    </source>
</reference>
<dbReference type="EMBL" id="OQ890317">
    <property type="protein sequence ID" value="WLJ25843.1"/>
    <property type="molecule type" value="Genomic_DNA"/>
</dbReference>
<proteinExistence type="predicted"/>